<comment type="subcellular location">
    <subcellularLocation>
        <location evidence="1">Membrane</location>
        <topology evidence="1">Multi-pass membrane protein</topology>
    </subcellularLocation>
</comment>
<proteinExistence type="inferred from homology"/>
<evidence type="ECO:0000256" key="5">
    <source>
        <dbReference type="ARBA" id="ARBA00023136"/>
    </source>
</evidence>
<protein>
    <submittedName>
        <fullName evidence="7">Cleft lip and palate transmembrane protein 1 like protein</fullName>
    </submittedName>
</protein>
<evidence type="ECO:0000256" key="2">
    <source>
        <dbReference type="ARBA" id="ARBA00009310"/>
    </source>
</evidence>
<comment type="similarity">
    <text evidence="2">Belongs to the CLPTM1 family.</text>
</comment>
<reference evidence="7" key="1">
    <citation type="submission" date="2023-01" db="EMBL/GenBank/DDBJ databases">
        <title>Genome assembly of the deep-sea coral Lophelia pertusa.</title>
        <authorList>
            <person name="Herrera S."/>
            <person name="Cordes E."/>
        </authorList>
    </citation>
    <scope>NUCLEOTIDE SEQUENCE</scope>
    <source>
        <strain evidence="7">USNM1676648</strain>
        <tissue evidence="7">Polyp</tissue>
    </source>
</reference>
<organism evidence="7 8">
    <name type="scientific">Desmophyllum pertusum</name>
    <dbReference type="NCBI Taxonomy" id="174260"/>
    <lineage>
        <taxon>Eukaryota</taxon>
        <taxon>Metazoa</taxon>
        <taxon>Cnidaria</taxon>
        <taxon>Anthozoa</taxon>
        <taxon>Hexacorallia</taxon>
        <taxon>Scleractinia</taxon>
        <taxon>Caryophylliina</taxon>
        <taxon>Caryophylliidae</taxon>
        <taxon>Desmophyllum</taxon>
    </lineage>
</organism>
<feature type="region of interest" description="Disordered" evidence="6">
    <location>
        <begin position="26"/>
        <end position="69"/>
    </location>
</feature>
<dbReference type="AlphaFoldDB" id="A0A9X0D2A6"/>
<keyword evidence="4" id="KW-1133">Transmembrane helix</keyword>
<sequence>MDIVFFIYLYQRWIYPTDPKRVNEFGLTGEPVDSTDAVRPNTQQSEETKAIENGAASPDAEMVSDKKND</sequence>
<evidence type="ECO:0000256" key="3">
    <source>
        <dbReference type="ARBA" id="ARBA00022692"/>
    </source>
</evidence>
<evidence type="ECO:0000256" key="1">
    <source>
        <dbReference type="ARBA" id="ARBA00004141"/>
    </source>
</evidence>
<dbReference type="InterPro" id="IPR008429">
    <property type="entry name" value="CLPTM1"/>
</dbReference>
<dbReference type="EMBL" id="MU825892">
    <property type="protein sequence ID" value="KAJ7383981.1"/>
    <property type="molecule type" value="Genomic_DNA"/>
</dbReference>
<dbReference type="OrthoDB" id="378564at2759"/>
<evidence type="ECO:0000313" key="7">
    <source>
        <dbReference type="EMBL" id="KAJ7383981.1"/>
    </source>
</evidence>
<name>A0A9X0D2A6_9CNID</name>
<evidence type="ECO:0000313" key="8">
    <source>
        <dbReference type="Proteomes" id="UP001163046"/>
    </source>
</evidence>
<dbReference type="GO" id="GO:0012505">
    <property type="term" value="C:endomembrane system"/>
    <property type="evidence" value="ECO:0007669"/>
    <property type="project" value="TreeGrafter"/>
</dbReference>
<comment type="caution">
    <text evidence="7">The sequence shown here is derived from an EMBL/GenBank/DDBJ whole genome shotgun (WGS) entry which is preliminary data.</text>
</comment>
<dbReference type="PANTHER" id="PTHR21347:SF14">
    <property type="entry name" value="LIPID SCRAMBLASE CLPTM1-RELATED"/>
    <property type="match status" value="1"/>
</dbReference>
<accession>A0A9X0D2A6</accession>
<evidence type="ECO:0000256" key="6">
    <source>
        <dbReference type="SAM" id="MobiDB-lite"/>
    </source>
</evidence>
<dbReference type="Proteomes" id="UP001163046">
    <property type="component" value="Unassembled WGS sequence"/>
</dbReference>
<dbReference type="PANTHER" id="PTHR21347">
    <property type="entry name" value="CLEFT LIP AND PALATE ASSOCIATED TRANSMEMBRANE PROTEIN-RELATED"/>
    <property type="match status" value="1"/>
</dbReference>
<gene>
    <name evidence="7" type="primary">CLPTM1_6</name>
    <name evidence="7" type="ORF">OS493_024672</name>
</gene>
<keyword evidence="5" id="KW-0472">Membrane</keyword>
<keyword evidence="8" id="KW-1185">Reference proteome</keyword>
<keyword evidence="3 7" id="KW-0812">Transmembrane</keyword>
<dbReference type="GO" id="GO:0016020">
    <property type="term" value="C:membrane"/>
    <property type="evidence" value="ECO:0007669"/>
    <property type="project" value="UniProtKB-SubCell"/>
</dbReference>
<evidence type="ECO:0000256" key="4">
    <source>
        <dbReference type="ARBA" id="ARBA00022989"/>
    </source>
</evidence>